<evidence type="ECO:0000256" key="5">
    <source>
        <dbReference type="ARBA" id="ARBA00022679"/>
    </source>
</evidence>
<evidence type="ECO:0000259" key="10">
    <source>
        <dbReference type="PROSITE" id="PS50109"/>
    </source>
</evidence>
<evidence type="ECO:0000313" key="13">
    <source>
        <dbReference type="Proteomes" id="UP000198619"/>
    </source>
</evidence>
<feature type="domain" description="HAMP" evidence="11">
    <location>
        <begin position="210"/>
        <end position="262"/>
    </location>
</feature>
<evidence type="ECO:0000256" key="1">
    <source>
        <dbReference type="ARBA" id="ARBA00000085"/>
    </source>
</evidence>
<keyword evidence="5" id="KW-0808">Transferase</keyword>
<accession>A0A1I0UZ02</accession>
<organism evidence="12 13">
    <name type="scientific">Clostridium frigidicarnis</name>
    <dbReference type="NCBI Taxonomy" id="84698"/>
    <lineage>
        <taxon>Bacteria</taxon>
        <taxon>Bacillati</taxon>
        <taxon>Bacillota</taxon>
        <taxon>Clostridia</taxon>
        <taxon>Eubacteriales</taxon>
        <taxon>Clostridiaceae</taxon>
        <taxon>Clostridium</taxon>
    </lineage>
</organism>
<dbReference type="STRING" id="84698.SAMN04488528_100126"/>
<dbReference type="SUPFAM" id="SSF158472">
    <property type="entry name" value="HAMP domain-like"/>
    <property type="match status" value="1"/>
</dbReference>
<reference evidence="12 13" key="1">
    <citation type="submission" date="2016-10" db="EMBL/GenBank/DDBJ databases">
        <authorList>
            <person name="de Groot N.N."/>
        </authorList>
    </citation>
    <scope>NUCLEOTIDE SEQUENCE [LARGE SCALE GENOMIC DNA]</scope>
    <source>
        <strain evidence="12 13">DSM 12271</strain>
    </source>
</reference>
<proteinExistence type="predicted"/>
<dbReference type="SMART" id="SM00304">
    <property type="entry name" value="HAMP"/>
    <property type="match status" value="1"/>
</dbReference>
<dbReference type="GO" id="GO:0004721">
    <property type="term" value="F:phosphoprotein phosphatase activity"/>
    <property type="evidence" value="ECO:0007669"/>
    <property type="project" value="TreeGrafter"/>
</dbReference>
<dbReference type="FunFam" id="3.30.565.10:FF:000006">
    <property type="entry name" value="Sensor histidine kinase WalK"/>
    <property type="match status" value="1"/>
</dbReference>
<dbReference type="GO" id="GO:0016036">
    <property type="term" value="P:cellular response to phosphate starvation"/>
    <property type="evidence" value="ECO:0007669"/>
    <property type="project" value="TreeGrafter"/>
</dbReference>
<dbReference type="SMART" id="SM00387">
    <property type="entry name" value="HATPase_c"/>
    <property type="match status" value="1"/>
</dbReference>
<evidence type="ECO:0000256" key="7">
    <source>
        <dbReference type="ARBA" id="ARBA00023012"/>
    </source>
</evidence>
<evidence type="ECO:0000313" key="12">
    <source>
        <dbReference type="EMBL" id="SFA69242.1"/>
    </source>
</evidence>
<dbReference type="EMBL" id="FOKI01000001">
    <property type="protein sequence ID" value="SFA69242.1"/>
    <property type="molecule type" value="Genomic_DNA"/>
</dbReference>
<evidence type="ECO:0000256" key="8">
    <source>
        <dbReference type="ARBA" id="ARBA00023136"/>
    </source>
</evidence>
<dbReference type="CDD" id="cd06225">
    <property type="entry name" value="HAMP"/>
    <property type="match status" value="1"/>
</dbReference>
<dbReference type="PANTHER" id="PTHR45453">
    <property type="entry name" value="PHOSPHATE REGULON SENSOR PROTEIN PHOR"/>
    <property type="match status" value="1"/>
</dbReference>
<dbReference type="PROSITE" id="PS50109">
    <property type="entry name" value="HIS_KIN"/>
    <property type="match status" value="1"/>
</dbReference>
<feature type="transmembrane region" description="Helical" evidence="9">
    <location>
        <begin position="17"/>
        <end position="40"/>
    </location>
</feature>
<dbReference type="EC" id="2.7.13.3" evidence="3"/>
<evidence type="ECO:0000256" key="2">
    <source>
        <dbReference type="ARBA" id="ARBA00004370"/>
    </source>
</evidence>
<protein>
    <recommendedName>
        <fullName evidence="3">histidine kinase</fullName>
        <ecNumber evidence="3">2.7.13.3</ecNumber>
    </recommendedName>
</protein>
<dbReference type="GO" id="GO:0000155">
    <property type="term" value="F:phosphorelay sensor kinase activity"/>
    <property type="evidence" value="ECO:0007669"/>
    <property type="project" value="InterPro"/>
</dbReference>
<dbReference type="Pfam" id="PF00672">
    <property type="entry name" value="HAMP"/>
    <property type="match status" value="1"/>
</dbReference>
<dbReference type="InterPro" id="IPR036097">
    <property type="entry name" value="HisK_dim/P_sf"/>
</dbReference>
<dbReference type="InterPro" id="IPR005467">
    <property type="entry name" value="His_kinase_dom"/>
</dbReference>
<feature type="domain" description="Histidine kinase" evidence="10">
    <location>
        <begin position="291"/>
        <end position="505"/>
    </location>
</feature>
<dbReference type="InterPro" id="IPR003660">
    <property type="entry name" value="HAMP_dom"/>
</dbReference>
<gene>
    <name evidence="12" type="ORF">SAMN04488528_100126</name>
</gene>
<keyword evidence="8 9" id="KW-0472">Membrane</keyword>
<dbReference type="PANTHER" id="PTHR45453:SF3">
    <property type="entry name" value="HISTIDINE KINASE"/>
    <property type="match status" value="1"/>
</dbReference>
<comment type="catalytic activity">
    <reaction evidence="1">
        <text>ATP + protein L-histidine = ADP + protein N-phospho-L-histidine.</text>
        <dbReference type="EC" id="2.7.13.3"/>
    </reaction>
</comment>
<evidence type="ECO:0000259" key="11">
    <source>
        <dbReference type="PROSITE" id="PS50885"/>
    </source>
</evidence>
<dbReference type="InterPro" id="IPR003661">
    <property type="entry name" value="HisK_dim/P_dom"/>
</dbReference>
<dbReference type="PROSITE" id="PS50885">
    <property type="entry name" value="HAMP"/>
    <property type="match status" value="1"/>
</dbReference>
<dbReference type="SMART" id="SM00388">
    <property type="entry name" value="HisKA"/>
    <property type="match status" value="1"/>
</dbReference>
<keyword evidence="9" id="KW-1133">Transmembrane helix</keyword>
<keyword evidence="6 12" id="KW-0418">Kinase</keyword>
<dbReference type="SUPFAM" id="SSF55874">
    <property type="entry name" value="ATPase domain of HSP90 chaperone/DNA topoisomerase II/histidine kinase"/>
    <property type="match status" value="1"/>
</dbReference>
<evidence type="ECO:0000256" key="9">
    <source>
        <dbReference type="SAM" id="Phobius"/>
    </source>
</evidence>
<dbReference type="GO" id="GO:0005886">
    <property type="term" value="C:plasma membrane"/>
    <property type="evidence" value="ECO:0007669"/>
    <property type="project" value="TreeGrafter"/>
</dbReference>
<evidence type="ECO:0000256" key="3">
    <source>
        <dbReference type="ARBA" id="ARBA00012438"/>
    </source>
</evidence>
<dbReference type="Gene3D" id="3.30.565.10">
    <property type="entry name" value="Histidine kinase-like ATPase, C-terminal domain"/>
    <property type="match status" value="1"/>
</dbReference>
<dbReference type="InterPro" id="IPR036890">
    <property type="entry name" value="HATPase_C_sf"/>
</dbReference>
<dbReference type="InterPro" id="IPR050351">
    <property type="entry name" value="BphY/WalK/GraS-like"/>
</dbReference>
<dbReference type="SUPFAM" id="SSF47384">
    <property type="entry name" value="Homodimeric domain of signal transducing histidine kinase"/>
    <property type="match status" value="1"/>
</dbReference>
<dbReference type="Proteomes" id="UP000198619">
    <property type="component" value="Unassembled WGS sequence"/>
</dbReference>
<keyword evidence="9" id="KW-0812">Transmembrane</keyword>
<dbReference type="Pfam" id="PF02518">
    <property type="entry name" value="HATPase_c"/>
    <property type="match status" value="1"/>
</dbReference>
<dbReference type="Pfam" id="PF00512">
    <property type="entry name" value="HisKA"/>
    <property type="match status" value="1"/>
</dbReference>
<dbReference type="InterPro" id="IPR003594">
    <property type="entry name" value="HATPase_dom"/>
</dbReference>
<comment type="subcellular location">
    <subcellularLocation>
        <location evidence="2">Membrane</location>
    </subcellularLocation>
</comment>
<evidence type="ECO:0000256" key="4">
    <source>
        <dbReference type="ARBA" id="ARBA00022553"/>
    </source>
</evidence>
<feature type="transmembrane region" description="Helical" evidence="9">
    <location>
        <begin position="189"/>
        <end position="208"/>
    </location>
</feature>
<keyword evidence="4" id="KW-0597">Phosphoprotein</keyword>
<dbReference type="Gene3D" id="6.10.340.10">
    <property type="match status" value="1"/>
</dbReference>
<dbReference type="FunFam" id="1.10.287.130:FF:000001">
    <property type="entry name" value="Two-component sensor histidine kinase"/>
    <property type="match status" value="1"/>
</dbReference>
<dbReference type="CDD" id="cd00082">
    <property type="entry name" value="HisKA"/>
    <property type="match status" value="1"/>
</dbReference>
<dbReference type="Gene3D" id="1.10.287.130">
    <property type="match status" value="1"/>
</dbReference>
<dbReference type="AlphaFoldDB" id="A0A1I0UZ02"/>
<sequence>MAINLKFNIKNSITKRLFLITAISLFAFLLFSMVFQSLLFENFYVKKKQEALTESVKNLKLTYSYSKDSDNLALIKNIDALEKQNDAKIAILKTNGEIKYLSNLNNEIDSNTKDIIVNIFNHVKGNNNLLNDLYNKNKIISYTVETPNINVKNIACVGPMSINYKDDSLIIAVSSFRPIQEASEVIKQLYVYMFIFAILMILILSFVYTKLISKPLVKLNMSAKKMSNLDFSKKCEINREDEIGSLAKTLNFLALNLNTALTELKSANKKLKIDIEKEKKLEEMRKEFVAGVSHELKTPITLIEGYAEGLKDGIASEDDKDFYLEVILDEAKKMNTLVCDMIEVSKLESENFKLNISNFYINQLILKVLKPFKAYVDETKIDLKFNNETITVSGDEFRIQQVLTNFITNAIRHTKPNGTIVIGLENHKDFAIIWVENTDSHIDEDIITNIWDKFYKTDKSRHREFGGTGLGLSISKNILTLHKSKFGAKNTDNGVMFYFTLNIVHQNKKRED</sequence>
<keyword evidence="13" id="KW-1185">Reference proteome</keyword>
<name>A0A1I0UZ02_9CLOT</name>
<evidence type="ECO:0000256" key="6">
    <source>
        <dbReference type="ARBA" id="ARBA00022777"/>
    </source>
</evidence>
<keyword evidence="7" id="KW-0902">Two-component regulatory system</keyword>